<evidence type="ECO:0000256" key="2">
    <source>
        <dbReference type="PROSITE-ProRule" id="PRU00259"/>
    </source>
</evidence>
<feature type="non-terminal residue" evidence="3">
    <location>
        <position position="1"/>
    </location>
</feature>
<dbReference type="InterPro" id="IPR016024">
    <property type="entry name" value="ARM-type_fold"/>
</dbReference>
<dbReference type="InterPro" id="IPR011989">
    <property type="entry name" value="ARM-like"/>
</dbReference>
<dbReference type="PROSITE" id="PS50176">
    <property type="entry name" value="ARM_REPEAT"/>
    <property type="match status" value="1"/>
</dbReference>
<dbReference type="SUPFAM" id="SSF48371">
    <property type="entry name" value="ARM repeat"/>
    <property type="match status" value="1"/>
</dbReference>
<dbReference type="AlphaFoldDB" id="A0A0H5RDA7"/>
<reference evidence="3" key="1">
    <citation type="submission" date="2015-04" db="EMBL/GenBank/DDBJ databases">
        <title>The genome sequence of the plant pathogenic Rhizarian Plasmodiophora brassicae reveals insights in its biotrophic life cycle and the origin of chitin synthesis.</title>
        <authorList>
            <person name="Schwelm A."/>
            <person name="Fogelqvist J."/>
            <person name="Knaust A."/>
            <person name="Julke S."/>
            <person name="Lilja T."/>
            <person name="Dhandapani V."/>
            <person name="Bonilla-Rosso G."/>
            <person name="Karlsson M."/>
            <person name="Shevchenko A."/>
            <person name="Choi S.R."/>
            <person name="Kim H.G."/>
            <person name="Park J.Y."/>
            <person name="Lim Y.P."/>
            <person name="Ludwig-Muller J."/>
            <person name="Dixelius C."/>
        </authorList>
    </citation>
    <scope>NUCLEOTIDE SEQUENCE</scope>
    <source>
        <tissue evidence="3">Potato root galls</tissue>
    </source>
</reference>
<organism evidence="3">
    <name type="scientific">Spongospora subterranea</name>
    <dbReference type="NCBI Taxonomy" id="70186"/>
    <lineage>
        <taxon>Eukaryota</taxon>
        <taxon>Sar</taxon>
        <taxon>Rhizaria</taxon>
        <taxon>Endomyxa</taxon>
        <taxon>Phytomyxea</taxon>
        <taxon>Plasmodiophorida</taxon>
        <taxon>Plasmodiophoridae</taxon>
        <taxon>Spongospora</taxon>
    </lineage>
</organism>
<name>A0A0H5RDA7_9EUKA</name>
<dbReference type="SMART" id="SM00185">
    <property type="entry name" value="ARM"/>
    <property type="match status" value="3"/>
</dbReference>
<dbReference type="PANTHER" id="PTHR22895:SF0">
    <property type="entry name" value="ARMADILLO REPEAT-CONTAINING PROTEIN 6"/>
    <property type="match status" value="1"/>
</dbReference>
<protein>
    <recommendedName>
        <fullName evidence="4">Armadillo repeat-containing domain-containing protein</fullName>
    </recommendedName>
</protein>
<proteinExistence type="predicted"/>
<evidence type="ECO:0000313" key="3">
    <source>
        <dbReference type="EMBL" id="CRZ11731.1"/>
    </source>
</evidence>
<sequence length="454" mass="49680">SKSARRAISQATFDEVVLECISDLDMTLAEAIDEARCQFRTQGVDLSAIKDTTLDQEPSQSLDELNDAILSKNIDSIVSFIESVDDDKLTTLAEDGLIGAMIYVCHSFVAERSLLVAAIALLKRILKRGAQSLIPSPALAKFMDALRHHLEDAEIQRQGLDVLRKAISRHEPHKITIHANGFNDHVDGVIATHPDDSGVFASLCKTIQRYLSDDDRRPGVHPNTFARAREMAMTDGRSDGGCISVFISVLRQKLHDPVYIVLICSTLKTMAVTDAICSRLADDVLHLCIKAVKMHASDPAVVSSALSLFKILSRNDDVKVRLCGEALPALIVILELHSDSDKVVVQALGTLSAMTLRQPSNCESIANSGLIPLITSAMCRHPDVVGVQRSAIITLRNMVSSPQNKHLGTLILEENAEDLIRQAHEGHEECRDVAFAALRELGKPYKAFWTGIDT</sequence>
<keyword evidence="1" id="KW-0677">Repeat</keyword>
<dbReference type="InterPro" id="IPR000225">
    <property type="entry name" value="Armadillo"/>
</dbReference>
<dbReference type="PANTHER" id="PTHR22895">
    <property type="entry name" value="ARMADILLO REPEAT-CONTAINING PROTEIN 6"/>
    <property type="match status" value="1"/>
</dbReference>
<evidence type="ECO:0000256" key="1">
    <source>
        <dbReference type="ARBA" id="ARBA00022737"/>
    </source>
</evidence>
<dbReference type="Gene3D" id="1.25.10.10">
    <property type="entry name" value="Leucine-rich Repeat Variant"/>
    <property type="match status" value="1"/>
</dbReference>
<dbReference type="EMBL" id="HACM01011289">
    <property type="protein sequence ID" value="CRZ11731.1"/>
    <property type="molecule type" value="Transcribed_RNA"/>
</dbReference>
<feature type="repeat" description="ARM" evidence="2">
    <location>
        <begin position="325"/>
        <end position="369"/>
    </location>
</feature>
<evidence type="ECO:0008006" key="4">
    <source>
        <dbReference type="Google" id="ProtNLM"/>
    </source>
</evidence>
<accession>A0A0H5RDA7</accession>